<organism evidence="5 6">
    <name type="scientific">Tamaricihabitans halophyticus</name>
    <dbReference type="NCBI Taxonomy" id="1262583"/>
    <lineage>
        <taxon>Bacteria</taxon>
        <taxon>Bacillati</taxon>
        <taxon>Actinomycetota</taxon>
        <taxon>Actinomycetes</taxon>
        <taxon>Pseudonocardiales</taxon>
        <taxon>Pseudonocardiaceae</taxon>
        <taxon>Tamaricihabitans</taxon>
    </lineage>
</organism>
<sequence>MKAVIGGTFELPLWALSASMRWDSLGESHPVLAGQPDWQGPGQTTEIDARAREVLAAVGLYQGDRLDPRFRDALVVLTRPSVEFSCWATDAQGPYRILVAAIGSDAVALSRAGDLVRLQPARPDALAEDLVAMLPDTQPAKAHALNVPRSTFDNLLNPAPGGTTGRRADEHAAKQLRAALELPRTHTAELHAATRDRSGARNPAGRATVLDTAKGRWLIRSKQNGAKGDDWIVATPATPRLLIDTLYELRTSAR</sequence>
<evidence type="ECO:0000313" key="5">
    <source>
        <dbReference type="EMBL" id="TCP51851.1"/>
    </source>
</evidence>
<evidence type="ECO:0000256" key="4">
    <source>
        <dbReference type="ARBA" id="ARBA00023186"/>
    </source>
</evidence>
<dbReference type="Proteomes" id="UP000294911">
    <property type="component" value="Unassembled WGS sequence"/>
</dbReference>
<dbReference type="EMBL" id="SLXQ01000006">
    <property type="protein sequence ID" value="TCP51851.1"/>
    <property type="molecule type" value="Genomic_DNA"/>
</dbReference>
<accession>A0A4R2QXN3</accession>
<evidence type="ECO:0000256" key="1">
    <source>
        <dbReference type="ARBA" id="ARBA00004496"/>
    </source>
</evidence>
<evidence type="ECO:0000256" key="2">
    <source>
        <dbReference type="ARBA" id="ARBA00006411"/>
    </source>
</evidence>
<comment type="caution">
    <text evidence="5">The sequence shown here is derived from an EMBL/GenBank/DDBJ whole genome shotgun (WGS) entry which is preliminary data.</text>
</comment>
<keyword evidence="6" id="KW-1185">Reference proteome</keyword>
<proteinExistence type="inferred from homology"/>
<dbReference type="InterPro" id="IPR025734">
    <property type="entry name" value="EspG"/>
</dbReference>
<evidence type="ECO:0000313" key="6">
    <source>
        <dbReference type="Proteomes" id="UP000294911"/>
    </source>
</evidence>
<keyword evidence="3" id="KW-0963">Cytoplasm</keyword>
<keyword evidence="4" id="KW-0143">Chaperone</keyword>
<comment type="subcellular location">
    <subcellularLocation>
        <location evidence="1">Cytoplasm</location>
    </subcellularLocation>
</comment>
<dbReference type="Pfam" id="PF14011">
    <property type="entry name" value="ESX-1_EspG"/>
    <property type="match status" value="1"/>
</dbReference>
<dbReference type="AlphaFoldDB" id="A0A4R2QXN3"/>
<comment type="similarity">
    <text evidence="2">Belongs to the EspG family.</text>
</comment>
<protein>
    <submittedName>
        <fullName evidence="5">ESAT-6 protein secretion system EspG family protein</fullName>
    </submittedName>
</protein>
<reference evidence="5 6" key="1">
    <citation type="submission" date="2019-03" db="EMBL/GenBank/DDBJ databases">
        <title>Genomic Encyclopedia of Type Strains, Phase IV (KMG-IV): sequencing the most valuable type-strain genomes for metagenomic binning, comparative biology and taxonomic classification.</title>
        <authorList>
            <person name="Goeker M."/>
        </authorList>
    </citation>
    <scope>NUCLEOTIDE SEQUENCE [LARGE SCALE GENOMIC DNA]</scope>
    <source>
        <strain evidence="5 6">DSM 45765</strain>
    </source>
</reference>
<evidence type="ECO:0000256" key="3">
    <source>
        <dbReference type="ARBA" id="ARBA00022490"/>
    </source>
</evidence>
<gene>
    <name evidence="5" type="ORF">EV191_10615</name>
</gene>
<name>A0A4R2QXN3_9PSEU</name>